<dbReference type="PANTHER" id="PTHR36223">
    <property type="entry name" value="BETA-LACTAMASE-TYPE TRANSPEPTIDASE FOLD DOMAIN CONTAINING PROTEIN"/>
    <property type="match status" value="1"/>
</dbReference>
<organism evidence="3 4">
    <name type="scientific">Crucibulum laeve</name>
    <dbReference type="NCBI Taxonomy" id="68775"/>
    <lineage>
        <taxon>Eukaryota</taxon>
        <taxon>Fungi</taxon>
        <taxon>Dikarya</taxon>
        <taxon>Basidiomycota</taxon>
        <taxon>Agaricomycotina</taxon>
        <taxon>Agaricomycetes</taxon>
        <taxon>Agaricomycetidae</taxon>
        <taxon>Agaricales</taxon>
        <taxon>Agaricineae</taxon>
        <taxon>Nidulariaceae</taxon>
        <taxon>Crucibulum</taxon>
    </lineage>
</organism>
<dbReference type="AlphaFoldDB" id="A0A5C3LS82"/>
<reference evidence="3 4" key="1">
    <citation type="journal article" date="2019" name="Nat. Ecol. Evol.">
        <title>Megaphylogeny resolves global patterns of mushroom evolution.</title>
        <authorList>
            <person name="Varga T."/>
            <person name="Krizsan K."/>
            <person name="Foldi C."/>
            <person name="Dima B."/>
            <person name="Sanchez-Garcia M."/>
            <person name="Sanchez-Ramirez S."/>
            <person name="Szollosi G.J."/>
            <person name="Szarkandi J.G."/>
            <person name="Papp V."/>
            <person name="Albert L."/>
            <person name="Andreopoulos W."/>
            <person name="Angelini C."/>
            <person name="Antonin V."/>
            <person name="Barry K.W."/>
            <person name="Bougher N.L."/>
            <person name="Buchanan P."/>
            <person name="Buyck B."/>
            <person name="Bense V."/>
            <person name="Catcheside P."/>
            <person name="Chovatia M."/>
            <person name="Cooper J."/>
            <person name="Damon W."/>
            <person name="Desjardin D."/>
            <person name="Finy P."/>
            <person name="Geml J."/>
            <person name="Haridas S."/>
            <person name="Hughes K."/>
            <person name="Justo A."/>
            <person name="Karasinski D."/>
            <person name="Kautmanova I."/>
            <person name="Kiss B."/>
            <person name="Kocsube S."/>
            <person name="Kotiranta H."/>
            <person name="LaButti K.M."/>
            <person name="Lechner B.E."/>
            <person name="Liimatainen K."/>
            <person name="Lipzen A."/>
            <person name="Lukacs Z."/>
            <person name="Mihaltcheva S."/>
            <person name="Morgado L.N."/>
            <person name="Niskanen T."/>
            <person name="Noordeloos M.E."/>
            <person name="Ohm R.A."/>
            <person name="Ortiz-Santana B."/>
            <person name="Ovrebo C."/>
            <person name="Racz N."/>
            <person name="Riley R."/>
            <person name="Savchenko A."/>
            <person name="Shiryaev A."/>
            <person name="Soop K."/>
            <person name="Spirin V."/>
            <person name="Szebenyi C."/>
            <person name="Tomsovsky M."/>
            <person name="Tulloss R.E."/>
            <person name="Uehling J."/>
            <person name="Grigoriev I.V."/>
            <person name="Vagvolgyi C."/>
            <person name="Papp T."/>
            <person name="Martin F.M."/>
            <person name="Miettinen O."/>
            <person name="Hibbett D.S."/>
            <person name="Nagy L.G."/>
        </authorList>
    </citation>
    <scope>NUCLEOTIDE SEQUENCE [LARGE SCALE GENOMIC DNA]</scope>
    <source>
        <strain evidence="3 4">CBS 166.37</strain>
    </source>
</reference>
<dbReference type="PANTHER" id="PTHR36223:SF1">
    <property type="entry name" value="TRANSCRIPTION ELONGATION FACTOR EAF N-TERMINAL DOMAIN-CONTAINING PROTEIN"/>
    <property type="match status" value="1"/>
</dbReference>
<evidence type="ECO:0000256" key="1">
    <source>
        <dbReference type="SAM" id="MobiDB-lite"/>
    </source>
</evidence>
<protein>
    <recommendedName>
        <fullName evidence="2">DUF7918 domain-containing protein</fullName>
    </recommendedName>
</protein>
<dbReference type="InterPro" id="IPR057678">
    <property type="entry name" value="DUF7918"/>
</dbReference>
<feature type="region of interest" description="Disordered" evidence="1">
    <location>
        <begin position="203"/>
        <end position="249"/>
    </location>
</feature>
<evidence type="ECO:0000259" key="2">
    <source>
        <dbReference type="Pfam" id="PF25534"/>
    </source>
</evidence>
<name>A0A5C3LS82_9AGAR</name>
<keyword evidence="4" id="KW-1185">Reference proteome</keyword>
<dbReference type="Proteomes" id="UP000308652">
    <property type="component" value="Unassembled WGS sequence"/>
</dbReference>
<proteinExistence type="predicted"/>
<dbReference type="Pfam" id="PF25534">
    <property type="entry name" value="DUF7918"/>
    <property type="match status" value="1"/>
</dbReference>
<sequence>MLDYNGFSAWVTVDDAELPIYGVEVDHHQNRVSAWIPSEAGKSFTVHWKDNNLTSHSAGYVSVDGVNCGGRVLYRHGTGETTQRGVYTSATTLRPFMFSSLNLTDDDSYLGSASSENIGEILLEISWIEPGQKSVLAGTKVPEAEKVHERSKKATAHRVGFGAEKYEAPQHGISVTILRKIATFVFKYRALDMLKATGIVNNAGPSNARMARLPDSEAPAPPQAGQKRKAPEPPVKEEIDEEEEVDEEGIEEELKALQARMDAVKAKKNRGGKRIKSETRKIVSGEVIDLTDVSVKTGKKPLKIMPGEVIDLT</sequence>
<dbReference type="STRING" id="68775.A0A5C3LS82"/>
<dbReference type="EMBL" id="ML213618">
    <property type="protein sequence ID" value="TFK35790.1"/>
    <property type="molecule type" value="Genomic_DNA"/>
</dbReference>
<feature type="domain" description="DUF7918" evidence="2">
    <location>
        <begin position="9"/>
        <end position="201"/>
    </location>
</feature>
<gene>
    <name evidence="3" type="ORF">BDQ12DRAFT_687554</name>
</gene>
<dbReference type="OrthoDB" id="3364132at2759"/>
<feature type="compositionally biased region" description="Acidic residues" evidence="1">
    <location>
        <begin position="238"/>
        <end position="249"/>
    </location>
</feature>
<evidence type="ECO:0000313" key="4">
    <source>
        <dbReference type="Proteomes" id="UP000308652"/>
    </source>
</evidence>
<evidence type="ECO:0000313" key="3">
    <source>
        <dbReference type="EMBL" id="TFK35790.1"/>
    </source>
</evidence>
<accession>A0A5C3LS82</accession>